<keyword evidence="2" id="KW-1185">Reference proteome</keyword>
<dbReference type="AlphaFoldDB" id="A0AAE1GX09"/>
<name>A0AAE1GX09_9NEOP</name>
<evidence type="ECO:0000313" key="2">
    <source>
        <dbReference type="Proteomes" id="UP001219518"/>
    </source>
</evidence>
<dbReference type="InterPro" id="IPR032675">
    <property type="entry name" value="LRR_dom_sf"/>
</dbReference>
<evidence type="ECO:0000313" key="1">
    <source>
        <dbReference type="EMBL" id="KAK3910363.1"/>
    </source>
</evidence>
<keyword evidence="1" id="KW-0675">Receptor</keyword>
<gene>
    <name evidence="1" type="ORF">KUF71_020132</name>
</gene>
<comment type="caution">
    <text evidence="1">The sequence shown here is derived from an EMBL/GenBank/DDBJ whole genome shotgun (WGS) entry which is preliminary data.</text>
</comment>
<reference evidence="1" key="1">
    <citation type="submission" date="2021-07" db="EMBL/GenBank/DDBJ databases">
        <authorList>
            <person name="Catto M.A."/>
            <person name="Jacobson A."/>
            <person name="Kennedy G."/>
            <person name="Labadie P."/>
            <person name="Hunt B.G."/>
            <person name="Srinivasan R."/>
        </authorList>
    </citation>
    <scope>NUCLEOTIDE SEQUENCE</scope>
    <source>
        <strain evidence="1">PL_HMW_Pooled</strain>
        <tissue evidence="1">Head</tissue>
    </source>
</reference>
<dbReference type="Gene3D" id="3.80.10.10">
    <property type="entry name" value="Ribonuclease Inhibitor"/>
    <property type="match status" value="1"/>
</dbReference>
<protein>
    <submittedName>
        <fullName evidence="1">Receptor-type tyrosine-protein phosphatase T</fullName>
    </submittedName>
</protein>
<accession>A0AAE1GX09</accession>
<organism evidence="1 2">
    <name type="scientific">Frankliniella fusca</name>
    <dbReference type="NCBI Taxonomy" id="407009"/>
    <lineage>
        <taxon>Eukaryota</taxon>
        <taxon>Metazoa</taxon>
        <taxon>Ecdysozoa</taxon>
        <taxon>Arthropoda</taxon>
        <taxon>Hexapoda</taxon>
        <taxon>Insecta</taxon>
        <taxon>Pterygota</taxon>
        <taxon>Neoptera</taxon>
        <taxon>Paraneoptera</taxon>
        <taxon>Thysanoptera</taxon>
        <taxon>Terebrantia</taxon>
        <taxon>Thripoidea</taxon>
        <taxon>Thripidae</taxon>
        <taxon>Frankliniella</taxon>
    </lineage>
</organism>
<sequence length="220" mass="24024">MYINSAAVHARQEEKEAALQEAQGVVLLEGVSCDEDPAWTLELLQRAAPTVERLEVRNPGEPHLRAAHAAMPRLRRLCVTCHDGHDHGAAQDAAPPELNGALPPGHSGLQWLRVWGLPRTALQSLLRAHSGTLEELQLHVGARGERGWPYNCSDLHSLLGPCGLRALRTLVLRRWGCIPTDIGGCEMQRAAVRAALPPGVQVLCSECDRLMVVTRGRHLV</sequence>
<proteinExistence type="predicted"/>
<dbReference type="EMBL" id="JAHWGI010000150">
    <property type="protein sequence ID" value="KAK3910363.1"/>
    <property type="molecule type" value="Genomic_DNA"/>
</dbReference>
<dbReference type="Proteomes" id="UP001219518">
    <property type="component" value="Unassembled WGS sequence"/>
</dbReference>
<reference evidence="1" key="2">
    <citation type="journal article" date="2023" name="BMC Genomics">
        <title>Pest status, molecular evolution, and epigenetic factors derived from the genome assembly of Frankliniella fusca, a thysanopteran phytovirus vector.</title>
        <authorList>
            <person name="Catto M.A."/>
            <person name="Labadie P.E."/>
            <person name="Jacobson A.L."/>
            <person name="Kennedy G.G."/>
            <person name="Srinivasan R."/>
            <person name="Hunt B.G."/>
        </authorList>
    </citation>
    <scope>NUCLEOTIDE SEQUENCE</scope>
    <source>
        <strain evidence="1">PL_HMW_Pooled</strain>
    </source>
</reference>